<evidence type="ECO:0000256" key="2">
    <source>
        <dbReference type="ARBA" id="ARBA00023125"/>
    </source>
</evidence>
<dbReference type="CDD" id="cd06529">
    <property type="entry name" value="S24_LexA-like"/>
    <property type="match status" value="1"/>
</dbReference>
<sequence>MQRSSTSNRLKQLMSERNLRQVDILEKSKSFQKELDVKMGRSALSQYVTGKSRPDDKKLYLLAKTLNVSEAWLMGYDVDMKRIPDEKRGTTPTPEIVSIYEKLEQPRQEKVLNFANEQLEEQNKVISIFDKKLEEEELFPVQGVTYAAAASGFGRGFEADDYDTYTVYTDEEPPRYDYAIGIRGDSMLPKYEQGDMLYIVDRGMSTYNGQLCIVVHNGQTYFKKVYTEEDGLRLVSLNKKYNDIFIDYPPAEDTYIKIYDVVGSFTPVEM</sequence>
<dbReference type="RefSeq" id="WP_003047426.1">
    <property type="nucleotide sequence ID" value="NZ_AIDX01000001.2"/>
</dbReference>
<feature type="domain" description="HTH cro/C1-type" evidence="4">
    <location>
        <begin position="41"/>
        <end position="73"/>
    </location>
</feature>
<dbReference type="InterPro" id="IPR036286">
    <property type="entry name" value="LexA/Signal_pep-like_sf"/>
</dbReference>
<dbReference type="InterPro" id="IPR010982">
    <property type="entry name" value="Lambda_DNA-bd_dom_sf"/>
</dbReference>
<keyword evidence="1" id="KW-0805">Transcription regulation</keyword>
<dbReference type="InterPro" id="IPR039418">
    <property type="entry name" value="LexA-like"/>
</dbReference>
<gene>
    <name evidence="5" type="ORF">SCAZ3_03535</name>
</gene>
<proteinExistence type="predicted"/>
<reference evidence="5 6" key="1">
    <citation type="journal article" date="2012" name="PLoS ONE">
        <title>Gene Repertoire Evolution of Streptococcus pyogenes Inferred from Phylogenomic Analysis with Streptococcus canis and Streptococcus dysgalactiae.</title>
        <authorList>
            <person name="Lefebure T."/>
            <person name="Richards V.P."/>
            <person name="Lang P."/>
            <person name="Pavinski-Bitar P."/>
            <person name="Stanhope M.J."/>
        </authorList>
    </citation>
    <scope>NUCLEOTIDE SEQUENCE [LARGE SCALE GENOMIC DNA]</scope>
    <source>
        <strain evidence="5 6">FSL Z3-227</strain>
    </source>
</reference>
<dbReference type="InterPro" id="IPR001387">
    <property type="entry name" value="Cro/C1-type_HTH"/>
</dbReference>
<dbReference type="Gene3D" id="2.10.109.10">
    <property type="entry name" value="Umud Fragment, subunit A"/>
    <property type="match status" value="1"/>
</dbReference>
<dbReference type="PANTHER" id="PTHR40661">
    <property type="match status" value="1"/>
</dbReference>
<dbReference type="SUPFAM" id="SSF47413">
    <property type="entry name" value="lambda repressor-like DNA-binding domains"/>
    <property type="match status" value="1"/>
</dbReference>
<dbReference type="SMART" id="SM00530">
    <property type="entry name" value="HTH_XRE"/>
    <property type="match status" value="1"/>
</dbReference>
<name>A0AAV3FQS9_STRCB</name>
<evidence type="ECO:0000256" key="1">
    <source>
        <dbReference type="ARBA" id="ARBA00023015"/>
    </source>
</evidence>
<dbReference type="EMBL" id="AIDX01000001">
    <property type="protein sequence ID" value="EIQ81465.1"/>
    <property type="molecule type" value="Genomic_DNA"/>
</dbReference>
<dbReference type="Gene3D" id="1.10.260.40">
    <property type="entry name" value="lambda repressor-like DNA-binding domains"/>
    <property type="match status" value="1"/>
</dbReference>
<keyword evidence="3" id="KW-0804">Transcription</keyword>
<keyword evidence="2" id="KW-0238">DNA-binding</keyword>
<dbReference type="CDD" id="cd00093">
    <property type="entry name" value="HTH_XRE"/>
    <property type="match status" value="1"/>
</dbReference>
<dbReference type="AlphaFoldDB" id="A0AAV3FQS9"/>
<evidence type="ECO:0000256" key="3">
    <source>
        <dbReference type="ARBA" id="ARBA00023163"/>
    </source>
</evidence>
<dbReference type="PROSITE" id="PS50943">
    <property type="entry name" value="HTH_CROC1"/>
    <property type="match status" value="1"/>
</dbReference>
<dbReference type="Pfam" id="PF00717">
    <property type="entry name" value="Peptidase_S24"/>
    <property type="match status" value="1"/>
</dbReference>
<dbReference type="Pfam" id="PF01381">
    <property type="entry name" value="HTH_3"/>
    <property type="match status" value="1"/>
</dbReference>
<dbReference type="PANTHER" id="PTHR40661:SF1">
    <property type="entry name" value="HTH CRO_C1-TYPE DOMAIN-CONTAINING PROTEIN"/>
    <property type="match status" value="1"/>
</dbReference>
<accession>A0AAV3FQS9</accession>
<evidence type="ECO:0000313" key="5">
    <source>
        <dbReference type="EMBL" id="EIQ81465.1"/>
    </source>
</evidence>
<dbReference type="Proteomes" id="UP000004423">
    <property type="component" value="Unassembled WGS sequence"/>
</dbReference>
<evidence type="ECO:0000313" key="6">
    <source>
        <dbReference type="Proteomes" id="UP000004423"/>
    </source>
</evidence>
<protein>
    <submittedName>
        <fullName evidence="5">Phage transcriptional repressor</fullName>
    </submittedName>
</protein>
<dbReference type="InterPro" id="IPR015927">
    <property type="entry name" value="Peptidase_S24_S26A/B/C"/>
</dbReference>
<dbReference type="SUPFAM" id="SSF51306">
    <property type="entry name" value="LexA/Signal peptidase"/>
    <property type="match status" value="1"/>
</dbReference>
<evidence type="ECO:0000259" key="4">
    <source>
        <dbReference type="PROSITE" id="PS50943"/>
    </source>
</evidence>
<comment type="caution">
    <text evidence="5">The sequence shown here is derived from an EMBL/GenBank/DDBJ whole genome shotgun (WGS) entry which is preliminary data.</text>
</comment>
<dbReference type="GO" id="GO:0003677">
    <property type="term" value="F:DNA binding"/>
    <property type="evidence" value="ECO:0007669"/>
    <property type="project" value="UniProtKB-KW"/>
</dbReference>
<organism evidence="5 6">
    <name type="scientific">Streptococcus canis FSL Z3-227</name>
    <dbReference type="NCBI Taxonomy" id="482234"/>
    <lineage>
        <taxon>Bacteria</taxon>
        <taxon>Bacillati</taxon>
        <taxon>Bacillota</taxon>
        <taxon>Bacilli</taxon>
        <taxon>Lactobacillales</taxon>
        <taxon>Streptococcaceae</taxon>
        <taxon>Streptococcus</taxon>
    </lineage>
</organism>